<dbReference type="InterPro" id="IPR015876">
    <property type="entry name" value="Acyl-CoA_DS"/>
</dbReference>
<comment type="domain">
    <text evidence="13">The histidine box domains are involved in binding the catalytic metal ions.</text>
</comment>
<dbReference type="GO" id="GO:0005506">
    <property type="term" value="F:iron ion binding"/>
    <property type="evidence" value="ECO:0007669"/>
    <property type="project" value="TreeGrafter"/>
</dbReference>
<keyword evidence="17" id="KW-1185">Reference proteome</keyword>
<dbReference type="GO" id="GO:0004768">
    <property type="term" value="F:stearoyl-CoA 9-desaturase activity"/>
    <property type="evidence" value="ECO:0007669"/>
    <property type="project" value="TreeGrafter"/>
</dbReference>
<keyword evidence="5" id="KW-0479">Metal-binding</keyword>
<keyword evidence="12 13" id="KW-0275">Fatty acid biosynthesis</keyword>
<reference evidence="18" key="1">
    <citation type="submission" date="2025-08" db="UniProtKB">
        <authorList>
            <consortium name="RefSeq"/>
        </authorList>
    </citation>
    <scope>IDENTIFICATION</scope>
    <source>
        <tissue evidence="18">Whole sample</tissue>
    </source>
</reference>
<evidence type="ECO:0000256" key="15">
    <source>
        <dbReference type="SAM" id="Phobius"/>
    </source>
</evidence>
<dbReference type="Proteomes" id="UP000694844">
    <property type="component" value="Chromosome 2"/>
</dbReference>
<comment type="subcellular location">
    <subcellularLocation>
        <location evidence="1">Membrane</location>
        <topology evidence="1">Multi-pass membrane protein</topology>
    </subcellularLocation>
</comment>
<evidence type="ECO:0000256" key="12">
    <source>
        <dbReference type="ARBA" id="ARBA00023160"/>
    </source>
</evidence>
<dbReference type="AlphaFoldDB" id="A0A8B8CGU3"/>
<proteinExistence type="inferred from homology"/>
<organism evidence="17 18">
    <name type="scientific">Crassostrea virginica</name>
    <name type="common">Eastern oyster</name>
    <dbReference type="NCBI Taxonomy" id="6565"/>
    <lineage>
        <taxon>Eukaryota</taxon>
        <taxon>Metazoa</taxon>
        <taxon>Spiralia</taxon>
        <taxon>Lophotrochozoa</taxon>
        <taxon>Mollusca</taxon>
        <taxon>Bivalvia</taxon>
        <taxon>Autobranchia</taxon>
        <taxon>Pteriomorphia</taxon>
        <taxon>Ostreida</taxon>
        <taxon>Ostreoidea</taxon>
        <taxon>Ostreidae</taxon>
        <taxon>Crassostrea</taxon>
    </lineage>
</organism>
<comment type="similarity">
    <text evidence="2 13">Belongs to the fatty acid desaturase type 1 family.</text>
</comment>
<evidence type="ECO:0000256" key="5">
    <source>
        <dbReference type="ARBA" id="ARBA00022723"/>
    </source>
</evidence>
<dbReference type="Pfam" id="PF00487">
    <property type="entry name" value="FA_desaturase"/>
    <property type="match status" value="1"/>
</dbReference>
<feature type="domain" description="Fatty acid desaturase" evidence="16">
    <location>
        <begin position="71"/>
        <end position="276"/>
    </location>
</feature>
<evidence type="ECO:0000256" key="10">
    <source>
        <dbReference type="ARBA" id="ARBA00023098"/>
    </source>
</evidence>
<feature type="transmembrane region" description="Helical" evidence="15">
    <location>
        <begin position="42"/>
        <end position="63"/>
    </location>
</feature>
<evidence type="ECO:0000256" key="11">
    <source>
        <dbReference type="ARBA" id="ARBA00023136"/>
    </source>
</evidence>
<keyword evidence="11 15" id="KW-0472">Membrane</keyword>
<name>A0A8B8CGU3_CRAVI</name>
<keyword evidence="3 13" id="KW-0444">Lipid biosynthesis</keyword>
<dbReference type="PANTHER" id="PTHR11351:SF31">
    <property type="entry name" value="DESATURASE 1, ISOFORM A-RELATED"/>
    <property type="match status" value="1"/>
</dbReference>
<dbReference type="CDD" id="cd03505">
    <property type="entry name" value="Delta9-FADS-like"/>
    <property type="match status" value="1"/>
</dbReference>
<dbReference type="PROSITE" id="PS00476">
    <property type="entry name" value="FATTY_ACID_DESATUR_1"/>
    <property type="match status" value="1"/>
</dbReference>
<accession>A0A8B8CGU3</accession>
<evidence type="ECO:0000259" key="16">
    <source>
        <dbReference type="Pfam" id="PF00487"/>
    </source>
</evidence>
<evidence type="ECO:0000256" key="4">
    <source>
        <dbReference type="ARBA" id="ARBA00022692"/>
    </source>
</evidence>
<evidence type="ECO:0000256" key="2">
    <source>
        <dbReference type="ARBA" id="ARBA00009295"/>
    </source>
</evidence>
<dbReference type="GO" id="GO:0006636">
    <property type="term" value="P:unsaturated fatty acid biosynthetic process"/>
    <property type="evidence" value="ECO:0007669"/>
    <property type="project" value="TreeGrafter"/>
</dbReference>
<feature type="region of interest" description="Disordered" evidence="14">
    <location>
        <begin position="1"/>
        <end position="36"/>
    </location>
</feature>
<dbReference type="PRINTS" id="PR00075">
    <property type="entry name" value="FACDDSATRASE"/>
</dbReference>
<keyword evidence="6" id="KW-0276">Fatty acid metabolism</keyword>
<comment type="cofactor">
    <cofactor evidence="13">
        <name>Fe(2+)</name>
        <dbReference type="ChEBI" id="CHEBI:29033"/>
    </cofactor>
</comment>
<evidence type="ECO:0000256" key="3">
    <source>
        <dbReference type="ARBA" id="ARBA00022516"/>
    </source>
</evidence>
<evidence type="ECO:0000256" key="8">
    <source>
        <dbReference type="ARBA" id="ARBA00023002"/>
    </source>
</evidence>
<evidence type="ECO:0000313" key="17">
    <source>
        <dbReference type="Proteomes" id="UP000694844"/>
    </source>
</evidence>
<keyword evidence="7 15" id="KW-1133">Transmembrane helix</keyword>
<evidence type="ECO:0000256" key="1">
    <source>
        <dbReference type="ARBA" id="ARBA00004141"/>
    </source>
</evidence>
<evidence type="ECO:0000256" key="7">
    <source>
        <dbReference type="ARBA" id="ARBA00022989"/>
    </source>
</evidence>
<dbReference type="RefSeq" id="XP_022314394.1">
    <property type="nucleotide sequence ID" value="XM_022458686.1"/>
</dbReference>
<keyword evidence="9" id="KW-0408">Iron</keyword>
<evidence type="ECO:0000313" key="18">
    <source>
        <dbReference type="RefSeq" id="XP_022314394.1"/>
    </source>
</evidence>
<protein>
    <submittedName>
        <fullName evidence="18">Acyl-CoA desaturase-like isoform X1</fullName>
    </submittedName>
</protein>
<gene>
    <name evidence="18" type="primary">LOC111118955</name>
</gene>
<keyword evidence="8 13" id="KW-0560">Oxidoreductase</keyword>
<evidence type="ECO:0000256" key="6">
    <source>
        <dbReference type="ARBA" id="ARBA00022832"/>
    </source>
</evidence>
<evidence type="ECO:0000256" key="13">
    <source>
        <dbReference type="RuleBase" id="RU000581"/>
    </source>
</evidence>
<keyword evidence="10" id="KW-0443">Lipid metabolism</keyword>
<dbReference type="InterPro" id="IPR001522">
    <property type="entry name" value="FADS-1_CS"/>
</dbReference>
<evidence type="ECO:0000256" key="14">
    <source>
        <dbReference type="SAM" id="MobiDB-lite"/>
    </source>
</evidence>
<dbReference type="KEGG" id="cvn:111118955"/>
<dbReference type="InterPro" id="IPR005804">
    <property type="entry name" value="FA_desaturase_dom"/>
</dbReference>
<dbReference type="GeneID" id="111118955"/>
<dbReference type="GO" id="GO:0005789">
    <property type="term" value="C:endoplasmic reticulum membrane"/>
    <property type="evidence" value="ECO:0007669"/>
    <property type="project" value="TreeGrafter"/>
</dbReference>
<sequence length="326" mass="37605">MKGKMAPRNVVEEPMPTPSHADTAEIVDDPTPRSKRPTQKVVWRNVLLMSALHLASLYALFLIPKSHPLTWLWVGVYYIFSALGITAGAHRLWAHRSYKARAPLRCLLALMNTSALQNDILDWSRDHRVHHKYSETDADPHNAKRGFFFAHVGWLLVKKHPDVMEKGRGLDFSDLYADKIVMFQRRFYRPLVILMCFIVPTVVPWYFWGESLWNSYFLAALLRYCLLLNATWSVNSFAHLWGTKPYDKRINPAENLSVALSAVGEGFHNFHHTFPSDYATSEYGWHLNITTVFINCMYYLGQAYDMKKTPLSVVQRRKERTGNGSS</sequence>
<feature type="transmembrane region" description="Helical" evidence="15">
    <location>
        <begin position="69"/>
        <end position="89"/>
    </location>
</feature>
<feature type="transmembrane region" description="Helical" evidence="15">
    <location>
        <begin position="187"/>
        <end position="208"/>
    </location>
</feature>
<dbReference type="OrthoDB" id="10260134at2759"/>
<feature type="transmembrane region" description="Helical" evidence="15">
    <location>
        <begin position="220"/>
        <end position="241"/>
    </location>
</feature>
<evidence type="ECO:0000256" key="9">
    <source>
        <dbReference type="ARBA" id="ARBA00023004"/>
    </source>
</evidence>
<keyword evidence="4 13" id="KW-0812">Transmembrane</keyword>
<dbReference type="PANTHER" id="PTHR11351">
    <property type="entry name" value="ACYL-COA DESATURASE"/>
    <property type="match status" value="1"/>
</dbReference>